<sequence length="381" mass="39936">MSLLIDDNDPLVQYNSPGGRGRLGEPPEFDGTTHSSATRGDTAALTFEGTSITVFRTVGGDDQSRLNFFLDGTMTGSFDVPQVSRPTALHNLPHNLPYTLTVTVDNLASTLGPTFFLDYFVYTPTSTTGKTVLIDDNDAGVTYSPQWQERTDSDSSLKRTEHVSEAVGAWASISFEGTGISIIGFPSQQEFKASVAIDGLSPAPITYLAQNNSQLFTSGVLPPGPHILNVTVLDNSALAIGCFLVENGLTDAPVSMGGPTASASLQAAAPIAGAARSKVPTIAAIVGGSAAGLLILALIFGLILRRRSRKAQHTRRDQADTQSVGSGSGPPLWTGKEGPVSARAPRPFQPPSFLDLENAESGGPPPYNVKYLPAAGVRIPG</sequence>
<proteinExistence type="predicted"/>
<gene>
    <name evidence="3" type="ORF">DFH08DRAFT_1073226</name>
</gene>
<dbReference type="AlphaFoldDB" id="A0AAD7APL1"/>
<keyword evidence="2" id="KW-0472">Membrane</keyword>
<organism evidence="3 4">
    <name type="scientific">Mycena albidolilacea</name>
    <dbReference type="NCBI Taxonomy" id="1033008"/>
    <lineage>
        <taxon>Eukaryota</taxon>
        <taxon>Fungi</taxon>
        <taxon>Dikarya</taxon>
        <taxon>Basidiomycota</taxon>
        <taxon>Agaricomycotina</taxon>
        <taxon>Agaricomycetes</taxon>
        <taxon>Agaricomycetidae</taxon>
        <taxon>Agaricales</taxon>
        <taxon>Marasmiineae</taxon>
        <taxon>Mycenaceae</taxon>
        <taxon>Mycena</taxon>
    </lineage>
</organism>
<reference evidence="3" key="1">
    <citation type="submission" date="2023-03" db="EMBL/GenBank/DDBJ databases">
        <title>Massive genome expansion in bonnet fungi (Mycena s.s.) driven by repeated elements and novel gene families across ecological guilds.</title>
        <authorList>
            <consortium name="Lawrence Berkeley National Laboratory"/>
            <person name="Harder C.B."/>
            <person name="Miyauchi S."/>
            <person name="Viragh M."/>
            <person name="Kuo A."/>
            <person name="Thoen E."/>
            <person name="Andreopoulos B."/>
            <person name="Lu D."/>
            <person name="Skrede I."/>
            <person name="Drula E."/>
            <person name="Henrissat B."/>
            <person name="Morin E."/>
            <person name="Kohler A."/>
            <person name="Barry K."/>
            <person name="LaButti K."/>
            <person name="Morin E."/>
            <person name="Salamov A."/>
            <person name="Lipzen A."/>
            <person name="Mereny Z."/>
            <person name="Hegedus B."/>
            <person name="Baldrian P."/>
            <person name="Stursova M."/>
            <person name="Weitz H."/>
            <person name="Taylor A."/>
            <person name="Grigoriev I.V."/>
            <person name="Nagy L.G."/>
            <person name="Martin F."/>
            <person name="Kauserud H."/>
        </authorList>
    </citation>
    <scope>NUCLEOTIDE SEQUENCE</scope>
    <source>
        <strain evidence="3">CBHHK002</strain>
    </source>
</reference>
<evidence type="ECO:0000256" key="2">
    <source>
        <dbReference type="SAM" id="Phobius"/>
    </source>
</evidence>
<protein>
    <submittedName>
        <fullName evidence="3">Uncharacterized protein</fullName>
    </submittedName>
</protein>
<name>A0AAD7APL1_9AGAR</name>
<evidence type="ECO:0000313" key="3">
    <source>
        <dbReference type="EMBL" id="KAJ7364562.1"/>
    </source>
</evidence>
<accession>A0AAD7APL1</accession>
<dbReference type="Gene3D" id="2.60.120.260">
    <property type="entry name" value="Galactose-binding domain-like"/>
    <property type="match status" value="2"/>
</dbReference>
<keyword evidence="2" id="KW-1133">Transmembrane helix</keyword>
<keyword evidence="4" id="KW-1185">Reference proteome</keyword>
<feature type="region of interest" description="Disordered" evidence="1">
    <location>
        <begin position="1"/>
        <end position="38"/>
    </location>
</feature>
<evidence type="ECO:0000313" key="4">
    <source>
        <dbReference type="Proteomes" id="UP001218218"/>
    </source>
</evidence>
<dbReference type="CDD" id="cd12087">
    <property type="entry name" value="TM_EGFR-like"/>
    <property type="match status" value="1"/>
</dbReference>
<dbReference type="Proteomes" id="UP001218218">
    <property type="component" value="Unassembled WGS sequence"/>
</dbReference>
<feature type="transmembrane region" description="Helical" evidence="2">
    <location>
        <begin position="282"/>
        <end position="304"/>
    </location>
</feature>
<feature type="region of interest" description="Disordered" evidence="1">
    <location>
        <begin position="312"/>
        <end position="368"/>
    </location>
</feature>
<dbReference type="EMBL" id="JARIHO010000003">
    <property type="protein sequence ID" value="KAJ7364562.1"/>
    <property type="molecule type" value="Genomic_DNA"/>
</dbReference>
<comment type="caution">
    <text evidence="3">The sequence shown here is derived from an EMBL/GenBank/DDBJ whole genome shotgun (WGS) entry which is preliminary data.</text>
</comment>
<keyword evidence="2" id="KW-0812">Transmembrane</keyword>
<evidence type="ECO:0000256" key="1">
    <source>
        <dbReference type="SAM" id="MobiDB-lite"/>
    </source>
</evidence>